<organism evidence="1 2">
    <name type="scientific">Methylophilales bacterium MBRS-H7</name>
    <dbReference type="NCBI Taxonomy" id="1623450"/>
    <lineage>
        <taxon>Bacteria</taxon>
        <taxon>Pseudomonadati</taxon>
        <taxon>Pseudomonadota</taxon>
        <taxon>Betaproteobacteria</taxon>
        <taxon>Nitrosomonadales</taxon>
        <taxon>OM43 clade</taxon>
    </lineage>
</organism>
<reference evidence="1 2" key="1">
    <citation type="submission" date="2015-03" db="EMBL/GenBank/DDBJ databases">
        <title>Comparative analysis of the OM43 clade including a novel species from Red Sea uncovers genomic and metabolic diversity among marine methylotrophs.</title>
        <authorList>
            <person name="Jimenez-Infante F."/>
            <person name="Ngugi D.K."/>
            <person name="Vinu M."/>
            <person name="Alam I."/>
            <person name="Kamau A."/>
            <person name="Blom J."/>
            <person name="Bajic V.B."/>
            <person name="Stingl U."/>
        </authorList>
    </citation>
    <scope>NUCLEOTIDE SEQUENCE [LARGE SCALE GENOMIC DNA]</scope>
    <source>
        <strain evidence="1 2">MBRSH7</strain>
    </source>
</reference>
<keyword evidence="2" id="KW-1185">Reference proteome</keyword>
<evidence type="ECO:0000313" key="1">
    <source>
        <dbReference type="EMBL" id="AKO66348.1"/>
    </source>
</evidence>
<gene>
    <name evidence="1" type="ORF">VI33_06730</name>
</gene>
<dbReference type="AlphaFoldDB" id="A0A0H4J3N7"/>
<name>A0A0H4J3N7_9PROT</name>
<evidence type="ECO:0000313" key="2">
    <source>
        <dbReference type="Proteomes" id="UP000066549"/>
    </source>
</evidence>
<sequence length="174" mass="20912">MNASIVFFLLVINFIFMPSLIASEELDVQYFFDDRYNYYSDSDRVSFRVNKRFFYKHSDIFRNALLVYRKSHQQIKYEDCDSNKYSHYIIKLEPNFFYNPLMKTMYAELKFNIYEEPSNQIKQGTLSIQKIQYLQVRQDIQLTNLYKEFIKQLSDIIPKPSSESKINGSFCSLL</sequence>
<proteinExistence type="predicted"/>
<dbReference type="EMBL" id="CP011002">
    <property type="protein sequence ID" value="AKO66348.1"/>
    <property type="molecule type" value="Genomic_DNA"/>
</dbReference>
<dbReference type="Proteomes" id="UP000066549">
    <property type="component" value="Chromosome"/>
</dbReference>
<accession>A0A0H4J3N7</accession>
<protein>
    <submittedName>
        <fullName evidence="1">Uncharacterized protein</fullName>
    </submittedName>
</protein>